<dbReference type="OrthoDB" id="68610at2759"/>
<dbReference type="PANTHER" id="PTHR46137:SF1">
    <property type="entry name" value="LRAT DOMAIN-CONTAINING PROTEIN"/>
    <property type="match status" value="1"/>
</dbReference>
<dbReference type="AlphaFoldDB" id="A0A1Q3BFY7"/>
<protein>
    <submittedName>
        <fullName evidence="2">LRAT domain-containing protein</fullName>
    </submittedName>
</protein>
<evidence type="ECO:0000313" key="3">
    <source>
        <dbReference type="Proteomes" id="UP000187406"/>
    </source>
</evidence>
<dbReference type="InterPro" id="IPR007053">
    <property type="entry name" value="LRAT_dom"/>
</dbReference>
<gene>
    <name evidence="2" type="ORF">CFOL_v3_10272</name>
</gene>
<proteinExistence type="predicted"/>
<reference evidence="3" key="1">
    <citation type="submission" date="2016-04" db="EMBL/GenBank/DDBJ databases">
        <title>Cephalotus genome sequencing.</title>
        <authorList>
            <person name="Fukushima K."/>
            <person name="Hasebe M."/>
            <person name="Fang X."/>
        </authorList>
    </citation>
    <scope>NUCLEOTIDE SEQUENCE [LARGE SCALE GENOMIC DNA]</scope>
    <source>
        <strain evidence="3">cv. St1</strain>
    </source>
</reference>
<organism evidence="2 3">
    <name type="scientific">Cephalotus follicularis</name>
    <name type="common">Albany pitcher plant</name>
    <dbReference type="NCBI Taxonomy" id="3775"/>
    <lineage>
        <taxon>Eukaryota</taxon>
        <taxon>Viridiplantae</taxon>
        <taxon>Streptophyta</taxon>
        <taxon>Embryophyta</taxon>
        <taxon>Tracheophyta</taxon>
        <taxon>Spermatophyta</taxon>
        <taxon>Magnoliopsida</taxon>
        <taxon>eudicotyledons</taxon>
        <taxon>Gunneridae</taxon>
        <taxon>Pentapetalae</taxon>
        <taxon>rosids</taxon>
        <taxon>fabids</taxon>
        <taxon>Oxalidales</taxon>
        <taxon>Cephalotaceae</taxon>
        <taxon>Cephalotus</taxon>
    </lineage>
</organism>
<dbReference type="PROSITE" id="PS51934">
    <property type="entry name" value="LRAT"/>
    <property type="match status" value="1"/>
</dbReference>
<dbReference type="Proteomes" id="UP000187406">
    <property type="component" value="Unassembled WGS sequence"/>
</dbReference>
<evidence type="ECO:0000259" key="1">
    <source>
        <dbReference type="PROSITE" id="PS51934"/>
    </source>
</evidence>
<sequence length="202" mass="22264">METIKGAQLITQNEINMGLLRPGDHIFTRFIKRSKGFYSHHGIYVGHGMVIHFVPVWPLKDGTEFPNPGPCEKCQGFNGGHHIIGVYGKVVTSCVGCFGNQIYLYRYGVSWPEALLNPSTCCPYKSKPLDEAVKTANEKLNTGFGGYDPTTNNCEHFATFCRTGIKYSLLPIFEKFGDKVPELPVDELGKIAAGTNVSVAVM</sequence>
<dbReference type="InParanoid" id="A0A1Q3BFY7"/>
<keyword evidence="3" id="KW-1185">Reference proteome</keyword>
<dbReference type="PANTHER" id="PTHR46137">
    <property type="entry name" value="OS05G0310600 PROTEIN"/>
    <property type="match status" value="1"/>
</dbReference>
<accession>A0A1Q3BFY7</accession>
<evidence type="ECO:0000313" key="2">
    <source>
        <dbReference type="EMBL" id="GAV66762.1"/>
    </source>
</evidence>
<dbReference type="EMBL" id="BDDD01000502">
    <property type="protein sequence ID" value="GAV66762.1"/>
    <property type="molecule type" value="Genomic_DNA"/>
</dbReference>
<dbReference type="STRING" id="3775.A0A1Q3BFY7"/>
<dbReference type="Gene3D" id="3.90.1720.10">
    <property type="entry name" value="endopeptidase domain like (from Nostoc punctiforme)"/>
    <property type="match status" value="1"/>
</dbReference>
<comment type="caution">
    <text evidence="2">The sequence shown here is derived from an EMBL/GenBank/DDBJ whole genome shotgun (WGS) entry which is preliminary data.</text>
</comment>
<feature type="domain" description="LRAT" evidence="1">
    <location>
        <begin position="30"/>
        <end position="170"/>
    </location>
</feature>
<name>A0A1Q3BFY7_CEPFO</name>
<dbReference type="Pfam" id="PF04970">
    <property type="entry name" value="LRAT"/>
    <property type="match status" value="1"/>
</dbReference>